<accession>A0A4R0PEU1</accession>
<reference evidence="2 3" key="1">
    <citation type="journal article" date="2015" name="Antonie Van Leeuwenhoek">
        <title>Oricola cellulosilytica gen. nov., sp. nov., a cellulose-degrading bacterium of the family Phyllobacteriaceae isolated from surface seashore water, and emended descriptions of Mesorhizobium loti and Phyllobacterium myrsinacearum.</title>
        <authorList>
            <person name="Hameed A."/>
            <person name="Shahina M."/>
            <person name="Lai W.A."/>
            <person name="Lin S.Y."/>
            <person name="Young L.S."/>
            <person name="Liu Y.C."/>
            <person name="Hsu Y.H."/>
            <person name="Young C.C."/>
        </authorList>
    </citation>
    <scope>NUCLEOTIDE SEQUENCE [LARGE SCALE GENOMIC DNA]</scope>
    <source>
        <strain evidence="2 3">KCTC 52183</strain>
    </source>
</reference>
<feature type="compositionally biased region" description="Basic and acidic residues" evidence="1">
    <location>
        <begin position="211"/>
        <end position="231"/>
    </location>
</feature>
<evidence type="ECO:0000313" key="3">
    <source>
        <dbReference type="Proteomes" id="UP000291301"/>
    </source>
</evidence>
<feature type="compositionally biased region" description="Low complexity" evidence="1">
    <location>
        <begin position="184"/>
        <end position="210"/>
    </location>
</feature>
<keyword evidence="3" id="KW-1185">Reference proteome</keyword>
<sequence>MAEFDRQTGEPAPEELLAYCRARQFPPAETVARKFSEIAGRRFPWTSLAEAPPPARRFFEIYAGMVKLLDPYLDENAAPLPSIDGEPVALDASMEILAALLDDDDGPLEYLAKIIATPTDDLAHKLLGCSLIEAANIQLIAARVAAPFIMEKSDAEPDQHSGAGAAAAKDPGVPKDPGDEKPAGDAAEQDQGADGKAGAEKPAAASSPKSGHGDRQDSPENKPQEKPEVKKPAAKARAKSKKAATK</sequence>
<evidence type="ECO:0000313" key="2">
    <source>
        <dbReference type="EMBL" id="TCD15158.1"/>
    </source>
</evidence>
<comment type="caution">
    <text evidence="2">The sequence shown here is derived from an EMBL/GenBank/DDBJ whole genome shotgun (WGS) entry which is preliminary data.</text>
</comment>
<feature type="compositionally biased region" description="Basic and acidic residues" evidence="1">
    <location>
        <begin position="172"/>
        <end position="183"/>
    </location>
</feature>
<protein>
    <submittedName>
        <fullName evidence="2">Uncharacterized protein</fullName>
    </submittedName>
</protein>
<evidence type="ECO:0000256" key="1">
    <source>
        <dbReference type="SAM" id="MobiDB-lite"/>
    </source>
</evidence>
<proteinExistence type="predicted"/>
<dbReference type="Proteomes" id="UP000291301">
    <property type="component" value="Unassembled WGS sequence"/>
</dbReference>
<organism evidence="2 3">
    <name type="scientific">Oricola cellulosilytica</name>
    <dbReference type="NCBI Taxonomy" id="1429082"/>
    <lineage>
        <taxon>Bacteria</taxon>
        <taxon>Pseudomonadati</taxon>
        <taxon>Pseudomonadota</taxon>
        <taxon>Alphaproteobacteria</taxon>
        <taxon>Hyphomicrobiales</taxon>
        <taxon>Ahrensiaceae</taxon>
        <taxon>Oricola</taxon>
    </lineage>
</organism>
<dbReference type="EMBL" id="SJST01000002">
    <property type="protein sequence ID" value="TCD15158.1"/>
    <property type="molecule type" value="Genomic_DNA"/>
</dbReference>
<name>A0A4R0PEU1_9HYPH</name>
<gene>
    <name evidence="2" type="ORF">E0D97_06310</name>
</gene>
<feature type="compositionally biased region" description="Basic residues" evidence="1">
    <location>
        <begin position="232"/>
        <end position="246"/>
    </location>
</feature>
<dbReference type="AlphaFoldDB" id="A0A4R0PEU1"/>
<dbReference type="RefSeq" id="WP_131566880.1">
    <property type="nucleotide sequence ID" value="NZ_JAINFK010000004.1"/>
</dbReference>
<feature type="region of interest" description="Disordered" evidence="1">
    <location>
        <begin position="154"/>
        <end position="246"/>
    </location>
</feature>